<dbReference type="AlphaFoldDB" id="A0A5N5GBJ3"/>
<protein>
    <submittedName>
        <fullName evidence="1">F-box family protein</fullName>
    </submittedName>
</protein>
<evidence type="ECO:0000313" key="2">
    <source>
        <dbReference type="Proteomes" id="UP000327157"/>
    </source>
</evidence>
<sequence>MTTTMIASPTPSFFIFNKIGDVLTILASPTTHRIELPSDELGIDEGILLRSRADFGSTLDNYVILDASSVIHQEPTKDRSFRKSGPMGCATLITPPWRTTLHINKDQLGSEGCG</sequence>
<dbReference type="EMBL" id="SMOL01000487">
    <property type="protein sequence ID" value="KAB2610812.1"/>
    <property type="molecule type" value="Genomic_DNA"/>
</dbReference>
<accession>A0A5N5GBJ3</accession>
<evidence type="ECO:0000313" key="1">
    <source>
        <dbReference type="EMBL" id="KAB2610812.1"/>
    </source>
</evidence>
<dbReference type="OrthoDB" id="10589195at2759"/>
<reference evidence="1 2" key="3">
    <citation type="submission" date="2019-11" db="EMBL/GenBank/DDBJ databases">
        <title>A de novo genome assembly of a pear dwarfing rootstock.</title>
        <authorList>
            <person name="Wang F."/>
            <person name="Wang J."/>
            <person name="Li S."/>
            <person name="Zhang Y."/>
            <person name="Fang M."/>
            <person name="Ma L."/>
            <person name="Zhao Y."/>
            <person name="Jiang S."/>
        </authorList>
    </citation>
    <scope>NUCLEOTIDE SEQUENCE [LARGE SCALE GENOMIC DNA]</scope>
    <source>
        <strain evidence="1">S2</strain>
        <tissue evidence="1">Leaf</tissue>
    </source>
</reference>
<keyword evidence="2" id="KW-1185">Reference proteome</keyword>
<reference evidence="1 2" key="1">
    <citation type="submission" date="2019-09" db="EMBL/GenBank/DDBJ databases">
        <authorList>
            <person name="Ou C."/>
        </authorList>
    </citation>
    <scope>NUCLEOTIDE SEQUENCE [LARGE SCALE GENOMIC DNA]</scope>
    <source>
        <strain evidence="1">S2</strain>
        <tissue evidence="1">Leaf</tissue>
    </source>
</reference>
<reference evidence="2" key="2">
    <citation type="submission" date="2019-10" db="EMBL/GenBank/DDBJ databases">
        <title>A de novo genome assembly of a pear dwarfing rootstock.</title>
        <authorList>
            <person name="Wang F."/>
            <person name="Wang J."/>
            <person name="Li S."/>
            <person name="Zhang Y."/>
            <person name="Fang M."/>
            <person name="Ma L."/>
            <person name="Zhao Y."/>
            <person name="Jiang S."/>
        </authorList>
    </citation>
    <scope>NUCLEOTIDE SEQUENCE [LARGE SCALE GENOMIC DNA]</scope>
</reference>
<comment type="caution">
    <text evidence="1">The sequence shown here is derived from an EMBL/GenBank/DDBJ whole genome shotgun (WGS) entry which is preliminary data.</text>
</comment>
<gene>
    <name evidence="1" type="ORF">D8674_018844</name>
</gene>
<dbReference type="Proteomes" id="UP000327157">
    <property type="component" value="Chromosome 17"/>
</dbReference>
<organism evidence="1 2">
    <name type="scientific">Pyrus ussuriensis x Pyrus communis</name>
    <dbReference type="NCBI Taxonomy" id="2448454"/>
    <lineage>
        <taxon>Eukaryota</taxon>
        <taxon>Viridiplantae</taxon>
        <taxon>Streptophyta</taxon>
        <taxon>Embryophyta</taxon>
        <taxon>Tracheophyta</taxon>
        <taxon>Spermatophyta</taxon>
        <taxon>Magnoliopsida</taxon>
        <taxon>eudicotyledons</taxon>
        <taxon>Gunneridae</taxon>
        <taxon>Pentapetalae</taxon>
        <taxon>rosids</taxon>
        <taxon>fabids</taxon>
        <taxon>Rosales</taxon>
        <taxon>Rosaceae</taxon>
        <taxon>Amygdaloideae</taxon>
        <taxon>Maleae</taxon>
        <taxon>Pyrus</taxon>
    </lineage>
</organism>
<name>A0A5N5GBJ3_9ROSA</name>
<proteinExistence type="predicted"/>